<proteinExistence type="inferred from homology"/>
<dbReference type="AlphaFoldDB" id="A0A7J6CWJ6"/>
<feature type="signal peptide" evidence="12">
    <location>
        <begin position="1"/>
        <end position="19"/>
    </location>
</feature>
<dbReference type="OrthoDB" id="9986391at2759"/>
<dbReference type="InterPro" id="IPR003877">
    <property type="entry name" value="SPRY_dom"/>
</dbReference>
<dbReference type="InterPro" id="IPR003599">
    <property type="entry name" value="Ig_sub"/>
</dbReference>
<dbReference type="InterPro" id="IPR013783">
    <property type="entry name" value="Ig-like_fold"/>
</dbReference>
<evidence type="ECO:0000259" key="13">
    <source>
        <dbReference type="PROSITE" id="PS50188"/>
    </source>
</evidence>
<dbReference type="InterPro" id="IPR053896">
    <property type="entry name" value="BTN3A2-like_Ig-C"/>
</dbReference>
<evidence type="ECO:0000256" key="1">
    <source>
        <dbReference type="ARBA" id="ARBA00004479"/>
    </source>
</evidence>
<dbReference type="GO" id="GO:0001817">
    <property type="term" value="P:regulation of cytokine production"/>
    <property type="evidence" value="ECO:0007669"/>
    <property type="project" value="TreeGrafter"/>
</dbReference>
<keyword evidence="3 11" id="KW-0812">Transmembrane</keyword>
<dbReference type="Pfam" id="PF22705">
    <property type="entry name" value="C2-set_3"/>
    <property type="match status" value="1"/>
</dbReference>
<keyword evidence="7" id="KW-1015">Disulfide bond</keyword>
<dbReference type="PROSITE" id="PS50835">
    <property type="entry name" value="IG_LIKE"/>
    <property type="match status" value="2"/>
</dbReference>
<organism evidence="15 16">
    <name type="scientific">Onychostoma macrolepis</name>
    <dbReference type="NCBI Taxonomy" id="369639"/>
    <lineage>
        <taxon>Eukaryota</taxon>
        <taxon>Metazoa</taxon>
        <taxon>Chordata</taxon>
        <taxon>Craniata</taxon>
        <taxon>Vertebrata</taxon>
        <taxon>Euteleostomi</taxon>
        <taxon>Actinopterygii</taxon>
        <taxon>Neopterygii</taxon>
        <taxon>Teleostei</taxon>
        <taxon>Ostariophysi</taxon>
        <taxon>Cypriniformes</taxon>
        <taxon>Cyprinidae</taxon>
        <taxon>Acrossocheilinae</taxon>
        <taxon>Onychostoma</taxon>
    </lineage>
</organism>
<dbReference type="InterPro" id="IPR043136">
    <property type="entry name" value="B30.2/SPRY_sf"/>
</dbReference>
<gene>
    <name evidence="15" type="ORF">G5714_008750</name>
</gene>
<keyword evidence="9" id="KW-0393">Immunoglobulin domain</keyword>
<dbReference type="SUPFAM" id="SSF49899">
    <property type="entry name" value="Concanavalin A-like lectins/glucanases"/>
    <property type="match status" value="1"/>
</dbReference>
<evidence type="ECO:0008006" key="17">
    <source>
        <dbReference type="Google" id="ProtNLM"/>
    </source>
</evidence>
<reference evidence="15 16" key="1">
    <citation type="submission" date="2020-04" db="EMBL/GenBank/DDBJ databases">
        <title>Chromosome-level genome assembly of a cyprinid fish Onychostoma macrolepis by integration of Nanopore Sequencing, Bionano and Hi-C technology.</title>
        <authorList>
            <person name="Wang D."/>
        </authorList>
    </citation>
    <scope>NUCLEOTIDE SEQUENCE [LARGE SCALE GENOMIC DNA]</scope>
    <source>
        <strain evidence="15">SWU-2019</strain>
        <tissue evidence="15">Muscle</tissue>
    </source>
</reference>
<dbReference type="GO" id="GO:0050852">
    <property type="term" value="P:T cell receptor signaling pathway"/>
    <property type="evidence" value="ECO:0007669"/>
    <property type="project" value="TreeGrafter"/>
</dbReference>
<evidence type="ECO:0000256" key="12">
    <source>
        <dbReference type="SAM" id="SignalP"/>
    </source>
</evidence>
<dbReference type="SUPFAM" id="SSF48726">
    <property type="entry name" value="Immunoglobulin"/>
    <property type="match status" value="2"/>
</dbReference>
<evidence type="ECO:0000256" key="11">
    <source>
        <dbReference type="SAM" id="Phobius"/>
    </source>
</evidence>
<dbReference type="InterPro" id="IPR003879">
    <property type="entry name" value="Butyrophylin_SPRY"/>
</dbReference>
<dbReference type="Pfam" id="PF07686">
    <property type="entry name" value="V-set"/>
    <property type="match status" value="1"/>
</dbReference>
<dbReference type="InterPro" id="IPR036179">
    <property type="entry name" value="Ig-like_dom_sf"/>
</dbReference>
<dbReference type="FunFam" id="2.60.40.10:FF:000142">
    <property type="entry name" value="V-set domain-containing T-cell activation inhibitor 1"/>
    <property type="match status" value="1"/>
</dbReference>
<dbReference type="InterPro" id="IPR007110">
    <property type="entry name" value="Ig-like_dom"/>
</dbReference>
<dbReference type="PANTHER" id="PTHR24100:SF149">
    <property type="entry name" value="BG-LIKE ANTIGEN 1-RELATED"/>
    <property type="match status" value="1"/>
</dbReference>
<dbReference type="SMART" id="SM00409">
    <property type="entry name" value="IG"/>
    <property type="match status" value="1"/>
</dbReference>
<dbReference type="PROSITE" id="PS50188">
    <property type="entry name" value="B302_SPRY"/>
    <property type="match status" value="1"/>
</dbReference>
<feature type="transmembrane region" description="Helical" evidence="11">
    <location>
        <begin position="244"/>
        <end position="263"/>
    </location>
</feature>
<feature type="domain" description="Ig-like" evidence="14">
    <location>
        <begin position="143"/>
        <end position="228"/>
    </location>
</feature>
<dbReference type="GO" id="GO:0005102">
    <property type="term" value="F:signaling receptor binding"/>
    <property type="evidence" value="ECO:0007669"/>
    <property type="project" value="TreeGrafter"/>
</dbReference>
<dbReference type="FunFam" id="2.60.40.10:FF:000088">
    <property type="entry name" value="Butyrophilin subfamily 1 member A1"/>
    <property type="match status" value="1"/>
</dbReference>
<evidence type="ECO:0000256" key="8">
    <source>
        <dbReference type="ARBA" id="ARBA00023180"/>
    </source>
</evidence>
<dbReference type="InterPro" id="IPR001870">
    <property type="entry name" value="B30.2/SPRY"/>
</dbReference>
<dbReference type="PRINTS" id="PR01407">
    <property type="entry name" value="BUTYPHLNCDUF"/>
</dbReference>
<dbReference type="Gene3D" id="2.60.40.10">
    <property type="entry name" value="Immunoglobulins"/>
    <property type="match status" value="2"/>
</dbReference>
<dbReference type="GO" id="GO:1903037">
    <property type="term" value="P:regulation of leukocyte cell-cell adhesion"/>
    <property type="evidence" value="ECO:0007669"/>
    <property type="project" value="UniProtKB-ARBA"/>
</dbReference>
<comment type="subcellular location">
    <subcellularLocation>
        <location evidence="1">Membrane</location>
        <topology evidence="1">Single-pass type I membrane protein</topology>
    </subcellularLocation>
</comment>
<keyword evidence="5 11" id="KW-1133">Transmembrane helix</keyword>
<keyword evidence="6 11" id="KW-0472">Membrane</keyword>
<dbReference type="Proteomes" id="UP000579812">
    <property type="component" value="Unassembled WGS sequence"/>
</dbReference>
<name>A0A7J6CWJ6_9TELE</name>
<dbReference type="InterPro" id="IPR013106">
    <property type="entry name" value="Ig_V-set"/>
</dbReference>
<evidence type="ECO:0000256" key="6">
    <source>
        <dbReference type="ARBA" id="ARBA00023136"/>
    </source>
</evidence>
<dbReference type="GO" id="GO:0050863">
    <property type="term" value="P:regulation of T cell activation"/>
    <property type="evidence" value="ECO:0007669"/>
    <property type="project" value="UniProtKB-ARBA"/>
</dbReference>
<keyword evidence="16" id="KW-1185">Reference proteome</keyword>
<evidence type="ECO:0000256" key="10">
    <source>
        <dbReference type="ARBA" id="ARBA00038221"/>
    </source>
</evidence>
<feature type="domain" description="Ig-like" evidence="14">
    <location>
        <begin position="18"/>
        <end position="135"/>
    </location>
</feature>
<comment type="caution">
    <text evidence="15">The sequence shown here is derived from an EMBL/GenBank/DDBJ whole genome shotgun (WGS) entry which is preliminary data.</text>
</comment>
<dbReference type="Pfam" id="PF00622">
    <property type="entry name" value="SPRY"/>
    <property type="match status" value="1"/>
</dbReference>
<evidence type="ECO:0000313" key="16">
    <source>
        <dbReference type="Proteomes" id="UP000579812"/>
    </source>
</evidence>
<dbReference type="GO" id="GO:0009897">
    <property type="term" value="C:external side of plasma membrane"/>
    <property type="evidence" value="ECO:0007669"/>
    <property type="project" value="TreeGrafter"/>
</dbReference>
<accession>A0A7J6CWJ6</accession>
<comment type="similarity">
    <text evidence="10">Belongs to the SKINT family.</text>
</comment>
<dbReference type="InterPro" id="IPR050504">
    <property type="entry name" value="IgSF_BTN/MOG"/>
</dbReference>
<keyword evidence="8" id="KW-0325">Glycoprotein</keyword>
<evidence type="ECO:0000256" key="4">
    <source>
        <dbReference type="ARBA" id="ARBA00022729"/>
    </source>
</evidence>
<sequence length="502" mass="55366">MSSIIIAFLLNLLVESSESFTVVVPGDPVVAHVGSSVILPCWISPPENAEALEIRWYRHDFNNPVLLYNHGKIQDTQEESYRNRTSLSLRSDQSGGLKDGDVSLRLEKLSVQDEGPFRCYVSGESSYDSEDVVLKIMALGSTPVLFPKPLDDGRVNISCRSSGWYPEPSVTWTSDDGRVLRPGGSSHSRGADGMFSVHSWTAVSRSDAQLVSCSLSIRTGELKEGRLNIQGIMPSDASSGPWKALFFTLLISALLGLVGFMLYKHREKLTGKKPAEENCEEGTMEKLTKAVVEDMTMEELRRHAVEISIDRERLHPDLTVSKDCKIMRDGPGYNHTDEGFPYELCAFGAQRFTSGRHYWEVDLVRSPNPPKHYWLIGVVKEGSSASKHRSALTPSAGFWFLCSDGPHGFHTNTDQSIILSLNPRPERLGVLLDYDDGQLSFYNVTERKHLLTISSRFSGSVVPLFGPGAGDQSPITILDCPEPVESAAESSQPLLSNNSSDA</sequence>
<dbReference type="EMBL" id="JAAMOB010000007">
    <property type="protein sequence ID" value="KAF4111719.1"/>
    <property type="molecule type" value="Genomic_DNA"/>
</dbReference>
<comment type="similarity">
    <text evidence="2">Belongs to the immunoglobulin superfamily. BTN/MOG family.</text>
</comment>
<evidence type="ECO:0000256" key="7">
    <source>
        <dbReference type="ARBA" id="ARBA00023157"/>
    </source>
</evidence>
<protein>
    <recommendedName>
        <fullName evidence="17">Butyrophilin subfamily 1 member A1-like</fullName>
    </recommendedName>
</protein>
<keyword evidence="4 12" id="KW-0732">Signal</keyword>
<feature type="chain" id="PRO_5029821381" description="Butyrophilin subfamily 1 member A1-like" evidence="12">
    <location>
        <begin position="20"/>
        <end position="502"/>
    </location>
</feature>
<feature type="domain" description="B30.2/SPRY" evidence="13">
    <location>
        <begin position="287"/>
        <end position="484"/>
    </location>
</feature>
<evidence type="ECO:0000256" key="3">
    <source>
        <dbReference type="ARBA" id="ARBA00022692"/>
    </source>
</evidence>
<evidence type="ECO:0000256" key="5">
    <source>
        <dbReference type="ARBA" id="ARBA00022989"/>
    </source>
</evidence>
<dbReference type="InterPro" id="IPR013320">
    <property type="entry name" value="ConA-like_dom_sf"/>
</dbReference>
<evidence type="ECO:0000259" key="14">
    <source>
        <dbReference type="PROSITE" id="PS50835"/>
    </source>
</evidence>
<dbReference type="PANTHER" id="PTHR24100">
    <property type="entry name" value="BUTYROPHILIN"/>
    <property type="match status" value="1"/>
</dbReference>
<evidence type="ECO:0000313" key="15">
    <source>
        <dbReference type="EMBL" id="KAF4111719.1"/>
    </source>
</evidence>
<evidence type="ECO:0000256" key="2">
    <source>
        <dbReference type="ARBA" id="ARBA00007591"/>
    </source>
</evidence>
<dbReference type="GO" id="GO:0042110">
    <property type="term" value="P:T cell activation"/>
    <property type="evidence" value="ECO:0007669"/>
    <property type="project" value="UniProtKB-ARBA"/>
</dbReference>
<evidence type="ECO:0000256" key="9">
    <source>
        <dbReference type="ARBA" id="ARBA00023319"/>
    </source>
</evidence>
<dbReference type="Gene3D" id="2.60.120.920">
    <property type="match status" value="1"/>
</dbReference>
<dbReference type="SMART" id="SM00449">
    <property type="entry name" value="SPRY"/>
    <property type="match status" value="1"/>
</dbReference>